<dbReference type="Gene3D" id="3.20.20.300">
    <property type="entry name" value="Glycoside hydrolase, family 3, N-terminal domain"/>
    <property type="match status" value="1"/>
</dbReference>
<dbReference type="EC" id="3.2.1.52" evidence="3"/>
<evidence type="ECO:0000256" key="5">
    <source>
        <dbReference type="ARBA" id="ARBA00023295"/>
    </source>
</evidence>
<dbReference type="InterPro" id="IPR001764">
    <property type="entry name" value="Glyco_hydro_3_N"/>
</dbReference>
<evidence type="ECO:0000256" key="2">
    <source>
        <dbReference type="ARBA" id="ARBA00005336"/>
    </source>
</evidence>
<keyword evidence="10" id="KW-1185">Reference proteome</keyword>
<keyword evidence="5 9" id="KW-0326">Glycosidase</keyword>
<feature type="region of interest" description="Disordered" evidence="6">
    <location>
        <begin position="62"/>
        <end position="97"/>
    </location>
</feature>
<dbReference type="GO" id="GO:0005975">
    <property type="term" value="P:carbohydrate metabolic process"/>
    <property type="evidence" value="ECO:0007669"/>
    <property type="project" value="InterPro"/>
</dbReference>
<keyword evidence="7" id="KW-0472">Membrane</keyword>
<evidence type="ECO:0000256" key="1">
    <source>
        <dbReference type="ARBA" id="ARBA00001231"/>
    </source>
</evidence>
<dbReference type="PANTHER" id="PTHR30480:SF13">
    <property type="entry name" value="BETA-HEXOSAMINIDASE"/>
    <property type="match status" value="1"/>
</dbReference>
<accession>A0A1V4SNR9</accession>
<feature type="domain" description="Glycoside hydrolase family 3 N-terminal" evidence="8">
    <location>
        <begin position="110"/>
        <end position="432"/>
    </location>
</feature>
<keyword evidence="7" id="KW-0812">Transmembrane</keyword>
<dbReference type="InterPro" id="IPR017853">
    <property type="entry name" value="GH"/>
</dbReference>
<dbReference type="NCBIfam" id="NF003740">
    <property type="entry name" value="PRK05337.1"/>
    <property type="match status" value="1"/>
</dbReference>
<comment type="similarity">
    <text evidence="2">Belongs to the glycosyl hydrolase 3 family.</text>
</comment>
<dbReference type="AlphaFoldDB" id="A0A1V4SNR9"/>
<protein>
    <recommendedName>
        <fullName evidence="3">beta-N-acetylhexosaminidase</fullName>
        <ecNumber evidence="3">3.2.1.52</ecNumber>
    </recommendedName>
</protein>
<organism evidence="9 10">
    <name type="scientific">Ruminiclostridium hungatei</name>
    <name type="common">Clostridium hungatei</name>
    <dbReference type="NCBI Taxonomy" id="48256"/>
    <lineage>
        <taxon>Bacteria</taxon>
        <taxon>Bacillati</taxon>
        <taxon>Bacillota</taxon>
        <taxon>Clostridia</taxon>
        <taxon>Eubacteriales</taxon>
        <taxon>Oscillospiraceae</taxon>
        <taxon>Ruminiclostridium</taxon>
    </lineage>
</organism>
<dbReference type="GO" id="GO:0004563">
    <property type="term" value="F:beta-N-acetylhexosaminidase activity"/>
    <property type="evidence" value="ECO:0007669"/>
    <property type="project" value="UniProtKB-EC"/>
</dbReference>
<dbReference type="Pfam" id="PF00933">
    <property type="entry name" value="Glyco_hydro_3"/>
    <property type="match status" value="1"/>
</dbReference>
<dbReference type="InterPro" id="IPR050226">
    <property type="entry name" value="NagZ_Beta-hexosaminidase"/>
</dbReference>
<keyword evidence="7" id="KW-1133">Transmembrane helix</keyword>
<evidence type="ECO:0000259" key="8">
    <source>
        <dbReference type="Pfam" id="PF00933"/>
    </source>
</evidence>
<dbReference type="InterPro" id="IPR036962">
    <property type="entry name" value="Glyco_hydro_3_N_sf"/>
</dbReference>
<dbReference type="EMBL" id="MZGX01000007">
    <property type="protein sequence ID" value="OPX44891.1"/>
    <property type="molecule type" value="Genomic_DNA"/>
</dbReference>
<evidence type="ECO:0000256" key="7">
    <source>
        <dbReference type="SAM" id="Phobius"/>
    </source>
</evidence>
<evidence type="ECO:0000256" key="4">
    <source>
        <dbReference type="ARBA" id="ARBA00022801"/>
    </source>
</evidence>
<dbReference type="STRING" id="48256.CLHUN_14450"/>
<dbReference type="PANTHER" id="PTHR30480">
    <property type="entry name" value="BETA-HEXOSAMINIDASE-RELATED"/>
    <property type="match status" value="1"/>
</dbReference>
<evidence type="ECO:0000313" key="10">
    <source>
        <dbReference type="Proteomes" id="UP000191554"/>
    </source>
</evidence>
<feature type="region of interest" description="Disordered" evidence="6">
    <location>
        <begin position="1"/>
        <end position="28"/>
    </location>
</feature>
<feature type="transmembrane region" description="Helical" evidence="7">
    <location>
        <begin position="31"/>
        <end position="54"/>
    </location>
</feature>
<evidence type="ECO:0000313" key="9">
    <source>
        <dbReference type="EMBL" id="OPX44891.1"/>
    </source>
</evidence>
<dbReference type="GO" id="GO:0009254">
    <property type="term" value="P:peptidoglycan turnover"/>
    <property type="evidence" value="ECO:0007669"/>
    <property type="project" value="TreeGrafter"/>
</dbReference>
<keyword evidence="4 9" id="KW-0378">Hydrolase</keyword>
<comment type="caution">
    <text evidence="9">The sequence shown here is derived from an EMBL/GenBank/DDBJ whole genome shotgun (WGS) entry which is preliminary data.</text>
</comment>
<evidence type="ECO:0000256" key="3">
    <source>
        <dbReference type="ARBA" id="ARBA00012663"/>
    </source>
</evidence>
<reference evidence="9 10" key="1">
    <citation type="submission" date="2017-03" db="EMBL/GenBank/DDBJ databases">
        <title>Genome sequence of Clostridium hungatei DSM 14427.</title>
        <authorList>
            <person name="Poehlein A."/>
            <person name="Daniel R."/>
        </authorList>
    </citation>
    <scope>NUCLEOTIDE SEQUENCE [LARGE SCALE GENOMIC DNA]</scope>
    <source>
        <strain evidence="9 10">DSM 14427</strain>
    </source>
</reference>
<gene>
    <name evidence="9" type="primary">nagZ</name>
    <name evidence="9" type="ORF">CLHUN_14450</name>
</gene>
<comment type="catalytic activity">
    <reaction evidence="1">
        <text>Hydrolysis of terminal non-reducing N-acetyl-D-hexosamine residues in N-acetyl-beta-D-hexosaminides.</text>
        <dbReference type="EC" id="3.2.1.52"/>
    </reaction>
</comment>
<name>A0A1V4SNR9_RUMHU</name>
<evidence type="ECO:0000256" key="6">
    <source>
        <dbReference type="SAM" id="MobiDB-lite"/>
    </source>
</evidence>
<proteinExistence type="inferred from homology"/>
<dbReference type="SUPFAM" id="SSF51445">
    <property type="entry name" value="(Trans)glycosidases"/>
    <property type="match status" value="1"/>
</dbReference>
<dbReference type="Proteomes" id="UP000191554">
    <property type="component" value="Unassembled WGS sequence"/>
</dbReference>
<sequence length="463" mass="49760">MQGKAEDEGNTVPLVTGGAMRRDRERKRRRAGVVSGLLGLLITAAVILGAYTLLQYMGAQWGQKPPAQTSHTGAIGSVGQAGPQPGSQSGTDSQNNGLDKIQSAIAGMSLEEKVGQLVIAGIDGYSPDENTKQLIEEYSVGGFILFKKNIQSSEQLSALLNSLKEANAGQEKIPLFLSVDEEGGRVSRLPQEFIKFPSNKIIGDKKDKAICYRIGSILGEELGAFGFNMDFAPVLDINSNPKNPVIGDRSFGTAPELVSGLGLETMRGIQSENVISVVKHFPGHGDTSVDSHVGLPKVNHTLERLQSFELLPFKNAIDNGADAVMVAHILLPRLDAGSPASFSKAIITDLLRNTMNFQGVVITDDFTMGAVTENFNMGESAVKSIKAGGDIVLVCHGFENQETVLKALLEAARDGRISDGRLDESVYRVLKLKEKYALTDLPSGPAEPEHINREIKELQALLR</sequence>
<feature type="compositionally biased region" description="Low complexity" evidence="6">
    <location>
        <begin position="77"/>
        <end position="90"/>
    </location>
</feature>